<evidence type="ECO:0000313" key="3">
    <source>
        <dbReference type="Proteomes" id="UP001230253"/>
    </source>
</evidence>
<dbReference type="EMBL" id="JAUSUK010000002">
    <property type="protein sequence ID" value="MDQ0327598.1"/>
    <property type="molecule type" value="Genomic_DNA"/>
</dbReference>
<accession>A0ABU0CAN2</accession>
<proteinExistence type="predicted"/>
<gene>
    <name evidence="2" type="ORF">J2R99_003467</name>
</gene>
<reference evidence="2 3" key="1">
    <citation type="submission" date="2023-07" db="EMBL/GenBank/DDBJ databases">
        <title>Genomic Encyclopedia of Type Strains, Phase IV (KMG-IV): sequencing the most valuable type-strain genomes for metagenomic binning, comparative biology and taxonomic classification.</title>
        <authorList>
            <person name="Goeker M."/>
        </authorList>
    </citation>
    <scope>NUCLEOTIDE SEQUENCE [LARGE SCALE GENOMIC DNA]</scope>
    <source>
        <strain evidence="2 3">DSM 11549</strain>
    </source>
</reference>
<feature type="chain" id="PRO_5045881365" description="DUF2380 domain-containing protein" evidence="1">
    <location>
        <begin position="25"/>
        <end position="168"/>
    </location>
</feature>
<name>A0ABU0CAN2_9BRAD</name>
<organism evidence="2 3">
    <name type="scientific">Rhodopseudomonas julia</name>
    <dbReference type="NCBI Taxonomy" id="200617"/>
    <lineage>
        <taxon>Bacteria</taxon>
        <taxon>Pseudomonadati</taxon>
        <taxon>Pseudomonadota</taxon>
        <taxon>Alphaproteobacteria</taxon>
        <taxon>Hyphomicrobiales</taxon>
        <taxon>Nitrobacteraceae</taxon>
        <taxon>Rhodopseudomonas</taxon>
    </lineage>
</organism>
<keyword evidence="1" id="KW-0732">Signal</keyword>
<dbReference type="Pfam" id="PF11684">
    <property type="entry name" value="DUF3280"/>
    <property type="match status" value="1"/>
</dbReference>
<comment type="caution">
    <text evidence="2">The sequence shown here is derived from an EMBL/GenBank/DDBJ whole genome shotgun (WGS) entry which is preliminary data.</text>
</comment>
<sequence>MSRMTLFRLALCVVSVLAGFSAEAAPLKIAVFDFELVNTSTGDPPNAAEKQRLAMLSDRLREALGADKTFAVVDIAPVRERVAETRLQACGNCDRSFAETVGADLSMVPVIHKMSELILNISIAVRDVKTGRIIAGFNADIRSNTDRSWQKGLDWLLVNRILPKDTAQ</sequence>
<keyword evidence="3" id="KW-1185">Reference proteome</keyword>
<dbReference type="RefSeq" id="WP_307155602.1">
    <property type="nucleotide sequence ID" value="NZ_JAUSUK010000002.1"/>
</dbReference>
<evidence type="ECO:0008006" key="4">
    <source>
        <dbReference type="Google" id="ProtNLM"/>
    </source>
</evidence>
<dbReference type="Proteomes" id="UP001230253">
    <property type="component" value="Unassembled WGS sequence"/>
</dbReference>
<feature type="signal peptide" evidence="1">
    <location>
        <begin position="1"/>
        <end position="24"/>
    </location>
</feature>
<evidence type="ECO:0000313" key="2">
    <source>
        <dbReference type="EMBL" id="MDQ0327598.1"/>
    </source>
</evidence>
<evidence type="ECO:0000256" key="1">
    <source>
        <dbReference type="SAM" id="SignalP"/>
    </source>
</evidence>
<protein>
    <recommendedName>
        <fullName evidence="4">DUF2380 domain-containing protein</fullName>
    </recommendedName>
</protein>
<dbReference type="InterPro" id="IPR021698">
    <property type="entry name" value="DUF3280"/>
</dbReference>